<dbReference type="EMBL" id="WJXA01000004">
    <property type="protein sequence ID" value="KAF7145017.1"/>
    <property type="molecule type" value="Genomic_DNA"/>
</dbReference>
<dbReference type="AlphaFoldDB" id="A0A834LRP4"/>
<gene>
    <name evidence="2" type="ORF">RHSIM_Rhsim04G0177700</name>
</gene>
<reference evidence="2" key="1">
    <citation type="submission" date="2019-11" db="EMBL/GenBank/DDBJ databases">
        <authorList>
            <person name="Liu Y."/>
            <person name="Hou J."/>
            <person name="Li T.-Q."/>
            <person name="Guan C.-H."/>
            <person name="Wu X."/>
            <person name="Wu H.-Z."/>
            <person name="Ling F."/>
            <person name="Zhang R."/>
            <person name="Shi X.-G."/>
            <person name="Ren J.-P."/>
            <person name="Chen E.-F."/>
            <person name="Sun J.-M."/>
        </authorList>
    </citation>
    <scope>NUCLEOTIDE SEQUENCE</scope>
    <source>
        <strain evidence="2">Adult_tree_wgs_1</strain>
        <tissue evidence="2">Leaves</tissue>
    </source>
</reference>
<proteinExistence type="predicted"/>
<keyword evidence="1" id="KW-0472">Membrane</keyword>
<feature type="transmembrane region" description="Helical" evidence="1">
    <location>
        <begin position="26"/>
        <end position="47"/>
    </location>
</feature>
<keyword evidence="1" id="KW-1133">Transmembrane helix</keyword>
<evidence type="ECO:0000313" key="2">
    <source>
        <dbReference type="EMBL" id="KAF7145017.1"/>
    </source>
</evidence>
<keyword evidence="1" id="KW-0812">Transmembrane</keyword>
<organism evidence="2 3">
    <name type="scientific">Rhododendron simsii</name>
    <name type="common">Sims's rhododendron</name>
    <dbReference type="NCBI Taxonomy" id="118357"/>
    <lineage>
        <taxon>Eukaryota</taxon>
        <taxon>Viridiplantae</taxon>
        <taxon>Streptophyta</taxon>
        <taxon>Embryophyta</taxon>
        <taxon>Tracheophyta</taxon>
        <taxon>Spermatophyta</taxon>
        <taxon>Magnoliopsida</taxon>
        <taxon>eudicotyledons</taxon>
        <taxon>Gunneridae</taxon>
        <taxon>Pentapetalae</taxon>
        <taxon>asterids</taxon>
        <taxon>Ericales</taxon>
        <taxon>Ericaceae</taxon>
        <taxon>Ericoideae</taxon>
        <taxon>Rhodoreae</taxon>
        <taxon>Rhododendron</taxon>
    </lineage>
</organism>
<dbReference type="Proteomes" id="UP000626092">
    <property type="component" value="Unassembled WGS sequence"/>
</dbReference>
<evidence type="ECO:0000256" key="1">
    <source>
        <dbReference type="SAM" id="Phobius"/>
    </source>
</evidence>
<sequence length="115" mass="12847">MVVDPKRWVVESGVDLGWTNYWIPRLVAPLLIAPTAATMWLISLPIAKTSNLRVVVHGELILSAGAIGRPQLMPCGPCQRQVVRPLNNRASWLIPCHHFPFSIQFDRSGRQGLIE</sequence>
<protein>
    <submittedName>
        <fullName evidence="2">Uncharacterized protein</fullName>
    </submittedName>
</protein>
<name>A0A834LRP4_RHOSS</name>
<comment type="caution">
    <text evidence="2">The sequence shown here is derived from an EMBL/GenBank/DDBJ whole genome shotgun (WGS) entry which is preliminary data.</text>
</comment>
<evidence type="ECO:0000313" key="3">
    <source>
        <dbReference type="Proteomes" id="UP000626092"/>
    </source>
</evidence>
<keyword evidence="3" id="KW-1185">Reference proteome</keyword>
<accession>A0A834LRP4</accession>